<dbReference type="EMBL" id="UXAV01000026">
    <property type="protein sequence ID" value="VDC23599.1"/>
    <property type="molecule type" value="Genomic_DNA"/>
</dbReference>
<keyword evidence="9 13" id="KW-0051">Antiviral defense</keyword>
<keyword evidence="7 13" id="KW-0460">Magnesium</keyword>
<evidence type="ECO:0000256" key="3">
    <source>
        <dbReference type="ARBA" id="ARBA00022722"/>
    </source>
</evidence>
<evidence type="ECO:0000313" key="16">
    <source>
        <dbReference type="Proteomes" id="UP000270468"/>
    </source>
</evidence>
<dbReference type="InterPro" id="IPR040619">
    <property type="entry name" value="Cas9_alpha-helical_lobe"/>
</dbReference>
<keyword evidence="4 13" id="KW-0479">Metal-binding</keyword>
<dbReference type="AlphaFoldDB" id="A0A3P5X5V1"/>
<dbReference type="PROSITE" id="PS51749">
    <property type="entry name" value="HNH_CAS9"/>
    <property type="match status" value="1"/>
</dbReference>
<dbReference type="InterPro" id="IPR033114">
    <property type="entry name" value="HNH_CAS9"/>
</dbReference>
<dbReference type="GO" id="GO:0016787">
    <property type="term" value="F:hydrolase activity"/>
    <property type="evidence" value="ECO:0007669"/>
    <property type="project" value="UniProtKB-KW"/>
</dbReference>
<evidence type="ECO:0000313" key="15">
    <source>
        <dbReference type="EMBL" id="VDC23599.1"/>
    </source>
</evidence>
<evidence type="ECO:0000256" key="12">
    <source>
        <dbReference type="ARBA" id="ARBA00046380"/>
    </source>
</evidence>
<evidence type="ECO:0000256" key="7">
    <source>
        <dbReference type="ARBA" id="ARBA00022842"/>
    </source>
</evidence>
<dbReference type="GO" id="GO:0051607">
    <property type="term" value="P:defense response to virus"/>
    <property type="evidence" value="ECO:0007669"/>
    <property type="project" value="UniProtKB-UniRule"/>
</dbReference>
<feature type="active site" description="Proton acceptor for HNH nuclease domain" evidence="13">
    <location>
        <position position="590"/>
    </location>
</feature>
<keyword evidence="6 13" id="KW-0378">Hydrolase</keyword>
<feature type="binding site" evidence="13">
    <location>
        <position position="508"/>
    </location>
    <ligand>
        <name>Mg(2+)</name>
        <dbReference type="ChEBI" id="CHEBI:18420"/>
        <label>1</label>
    </ligand>
</feature>
<evidence type="ECO:0000256" key="13">
    <source>
        <dbReference type="HAMAP-Rule" id="MF_01480"/>
    </source>
</evidence>
<keyword evidence="5 13" id="KW-0255">Endonuclease</keyword>
<dbReference type="Pfam" id="PF13395">
    <property type="entry name" value="HNH_4"/>
    <property type="match status" value="1"/>
</dbReference>
<keyword evidence="8 13" id="KW-0694">RNA-binding</keyword>
<feature type="active site" description="For RuvC-like nuclease domain" evidence="13">
    <location>
        <position position="8"/>
    </location>
</feature>
<evidence type="ECO:0000256" key="9">
    <source>
        <dbReference type="ARBA" id="ARBA00023118"/>
    </source>
</evidence>
<comment type="cofactor">
    <cofactor evidence="1 13">
        <name>Mg(2+)</name>
        <dbReference type="ChEBI" id="CHEBI:18420"/>
    </cofactor>
</comment>
<reference evidence="15 16" key="1">
    <citation type="submission" date="2018-11" db="EMBL/GenBank/DDBJ databases">
        <authorList>
            <person name="Criscuolo A."/>
        </authorList>
    </citation>
    <scope>NUCLEOTIDE SEQUENCE [LARGE SCALE GENOMIC DNA]</scope>
    <source>
        <strain evidence="15">ATB-66</strain>
    </source>
</reference>
<evidence type="ECO:0000256" key="11">
    <source>
        <dbReference type="ARBA" id="ARBA00023211"/>
    </source>
</evidence>
<dbReference type="EC" id="3.1.-.-" evidence="13"/>
<dbReference type="NCBIfam" id="TIGR01865">
    <property type="entry name" value="cas_Csn1"/>
    <property type="match status" value="1"/>
</dbReference>
<dbReference type="InterPro" id="IPR041383">
    <property type="entry name" value="RuvC_III"/>
</dbReference>
<evidence type="ECO:0000256" key="8">
    <source>
        <dbReference type="ARBA" id="ARBA00022884"/>
    </source>
</evidence>
<sequence length="1078" mass="126545">MRYDIGLDIGVTSVGWAVINLDKNRIEDLGVRIFEVAENPKDGSSLATPRREARSSRRRLRRRKYRVSRVRKLIVEKGLLTSVHADALYDWRDGDFDIWLLRVNALERKLQDREFARILIHAAKHRGYKSNRKSESKEEDNGVVLSAIKENHEKMLEKGYLTTAQLLVHEAADYEGRKRNKGGQYTHVFARADLENEINIIFDKQQEFGHSFATQENKEIFLEMWGSQRPFASKDEIMNKIGECSIEKGEKRAPKFTYRFERFRALDKLNRLRILAPEQKGRPLTAEERETVLNMLLEKKEVKYTALRKELHLQEEERFNELFYDEGKSLAINEKVTFLSLEGQYKIRTIIKETEGKDAVYEYRPIDYDAIAYALTVFKDDQDIKDYLLNQYVDTKGRKQFNISNRIYSDGLIDSLLNLSFSKFSHLSLKALTQLLVHMEEGKTFKEACDFCGYSIGQTKNQKKTRLLPVLPEEEIRNPVVLRALSQSRKVINAIIKRYGSPSNLYIELAREMGRPYKERREISKEYNTNRSVNERAKSSVIEFSGIKDPRGHDILKYKLWESQDGRCAYSLKTIPLEQLFEIGYAEVDHIIPYSRSFDDGNQNKVLVLTKENQDKQNRTPYEWFGHNEIEWQKFISFTSSLKLGRKKKSLLLKTNFDSGEEEAFRERHLNDTRYITRFLKNYIEENLKFREEEDDKQRVFTVNGAYTSLMRKRWGFNKNRQENDLHHALDAAIIAVSRPFRYQVSAYFKQREMSVYELLRKKNRRFPEPWEGFSRELEARMLQNPIHFKLALESLDSDSYDDQFINETKPIFVSRMPKRGVKGQIHEATLRRKRDENEKGYTVVVSKTKLENIPFDKKTGDFAMFGKESDLKTYNAIKERYLSYGKDSKKAFTEPLYKPSKSPESAPVIRSIKIEDKRNLYVNLNDKTIADNASIVRTDVFQHEKDEKYYLLPVYVSEVKNVKNLNKFITAKRPYTQWVEKTDEFMFCFSMYPNDLIRVKLPAPKESRDSSNEIITWQDGFFYYKGTDTQNASITILSQEGSLLDRIGVQRLLTFEKYQVDPIGNIQIVTKETRHGV</sequence>
<keyword evidence="16" id="KW-1185">Reference proteome</keyword>
<dbReference type="GO" id="GO:0003677">
    <property type="term" value="F:DNA binding"/>
    <property type="evidence" value="ECO:0007669"/>
    <property type="project" value="UniProtKB-UniRule"/>
</dbReference>
<feature type="binding site" evidence="13">
    <location>
        <position position="512"/>
    </location>
    <ligand>
        <name>Mg(2+)</name>
        <dbReference type="ChEBI" id="CHEBI:18420"/>
        <label>1</label>
    </ligand>
</feature>
<dbReference type="GO" id="GO:0003723">
    <property type="term" value="F:RNA binding"/>
    <property type="evidence" value="ECO:0007669"/>
    <property type="project" value="UniProtKB-UniRule"/>
</dbReference>
<feature type="binding site" evidence="13">
    <location>
        <position position="512"/>
    </location>
    <ligand>
        <name>Mg(2+)</name>
        <dbReference type="ChEBI" id="CHEBI:18420"/>
        <label>2</label>
    </ligand>
</feature>
<accession>A0A3P5X5V1</accession>
<dbReference type="GO" id="GO:0043571">
    <property type="term" value="P:maintenance of CRISPR repeat elements"/>
    <property type="evidence" value="ECO:0007669"/>
    <property type="project" value="UniProtKB-UniRule"/>
</dbReference>
<protein>
    <recommendedName>
        <fullName evidence="13">CRISPR-associated endonuclease Cas9</fullName>
        <ecNumber evidence="13">3.1.-.-</ecNumber>
    </recommendedName>
</protein>
<comment type="subunit">
    <text evidence="12 13">Monomer. Binds crRNA and tracrRNA.</text>
</comment>
<evidence type="ECO:0000256" key="1">
    <source>
        <dbReference type="ARBA" id="ARBA00001946"/>
    </source>
</evidence>
<evidence type="ECO:0000256" key="6">
    <source>
        <dbReference type="ARBA" id="ARBA00022801"/>
    </source>
</evidence>
<organism evidence="15 16">
    <name type="scientific">Filibacter tadaridae</name>
    <dbReference type="NCBI Taxonomy" id="2483811"/>
    <lineage>
        <taxon>Bacteria</taxon>
        <taxon>Bacillati</taxon>
        <taxon>Bacillota</taxon>
        <taxon>Bacilli</taxon>
        <taxon>Bacillales</taxon>
        <taxon>Caryophanaceae</taxon>
        <taxon>Filibacter</taxon>
    </lineage>
</organism>
<dbReference type="GO" id="GO:0046872">
    <property type="term" value="F:metal ion binding"/>
    <property type="evidence" value="ECO:0007669"/>
    <property type="project" value="UniProtKB-UniRule"/>
</dbReference>
<dbReference type="InterPro" id="IPR036397">
    <property type="entry name" value="RNaseH_sf"/>
</dbReference>
<name>A0A3P5X5V1_9BACL</name>
<evidence type="ECO:0000259" key="14">
    <source>
        <dbReference type="PROSITE" id="PS51749"/>
    </source>
</evidence>
<comment type="domain">
    <text evidence="13">Has 2 endonuclease domains. The discontinuous RuvC-like domain cleaves the target DNA noncomplementary to crRNA while the HNH nuclease domain cleaves the target DNA complementary to crRNA.</text>
</comment>
<dbReference type="OrthoDB" id="9757607at2"/>
<dbReference type="GO" id="GO:0004519">
    <property type="term" value="F:endonuclease activity"/>
    <property type="evidence" value="ECO:0007669"/>
    <property type="project" value="UniProtKB-UniRule"/>
</dbReference>
<evidence type="ECO:0000256" key="2">
    <source>
        <dbReference type="ARBA" id="ARBA00005244"/>
    </source>
</evidence>
<keyword evidence="10 13" id="KW-0238">DNA-binding</keyword>
<comment type="similarity">
    <text evidence="2">Belongs to the CRISPR-associated protein Cas9 family. Subtype II-A subfamily.</text>
</comment>
<feature type="binding site" evidence="13">
    <location>
        <position position="8"/>
    </location>
    <ligand>
        <name>Mg(2+)</name>
        <dbReference type="ChEBI" id="CHEBI:18420"/>
        <label>2</label>
    </ligand>
</feature>
<proteinExistence type="inferred from homology"/>
<feature type="binding site" evidence="13">
    <location>
        <position position="728"/>
    </location>
    <ligand>
        <name>Mg(2+)</name>
        <dbReference type="ChEBI" id="CHEBI:18420"/>
        <label>2</label>
    </ligand>
</feature>
<dbReference type="HAMAP" id="MF_01480">
    <property type="entry name" value="Cas9"/>
    <property type="match status" value="1"/>
</dbReference>
<comment type="function">
    <text evidence="13">CRISPR (clustered regularly interspaced short palindromic repeat) is an adaptive immune system that provides protection against mobile genetic elements (viruses, transposable elements and conjugative plasmids). CRISPR clusters contain spacers, sequences complementary to antecedent mobile elements, and target invading nucleic acids. CRISPR clusters are transcribed and processed into CRISPR RNA (crRNA). In type II CRISPR systems correct processing of pre-crRNA requires a trans-encoded small RNA (tracrRNA), endogenous ribonuclease 3 (rnc) and this protein. The tracrRNA serves as a guide for ribonuclease 3-aided processing of pre-crRNA. Subsequently Cas9/crRNA/tracrRNA endonucleolytically cleaves linear or circular dsDNA target complementary to the spacer; Cas9 is inactive in the absence of the 2 guide RNAs (gRNA). Cas9 recognizes the protospacer adjacent motif (PAM) in the CRISPR repeat sequences to help distinguish self versus nonself, as targets within the bacterial CRISPR locus do not have PAMs. PAM recognition is also required for catalytic activity.</text>
</comment>
<gene>
    <name evidence="13 15" type="primary">cas9</name>
    <name evidence="15" type="ORF">FILTAD_00894</name>
</gene>
<keyword evidence="3 13" id="KW-0540">Nuclease</keyword>
<evidence type="ECO:0000256" key="10">
    <source>
        <dbReference type="ARBA" id="ARBA00023125"/>
    </source>
</evidence>
<dbReference type="Pfam" id="PF18470">
    <property type="entry name" value="Cas9_a"/>
    <property type="match status" value="1"/>
</dbReference>
<feature type="domain" description="HNH Cas9-type" evidence="14">
    <location>
        <begin position="516"/>
        <end position="670"/>
    </location>
</feature>
<dbReference type="RefSeq" id="WP_124069331.1">
    <property type="nucleotide sequence ID" value="NZ_CBCRXF010000024.1"/>
</dbReference>
<dbReference type="Pfam" id="PF18541">
    <property type="entry name" value="RuvC_III"/>
    <property type="match status" value="1"/>
</dbReference>
<comment type="similarity">
    <text evidence="13">Belongs to the CRISPR-associated Cas9 family.</text>
</comment>
<evidence type="ECO:0000256" key="5">
    <source>
        <dbReference type="ARBA" id="ARBA00022759"/>
    </source>
</evidence>
<dbReference type="Proteomes" id="UP000270468">
    <property type="component" value="Unassembled WGS sequence"/>
</dbReference>
<dbReference type="InterPro" id="IPR003615">
    <property type="entry name" value="HNH_nuc"/>
</dbReference>
<feature type="binding site" evidence="13">
    <location>
        <position position="8"/>
    </location>
    <ligand>
        <name>Mg(2+)</name>
        <dbReference type="ChEBI" id="CHEBI:18420"/>
        <label>1</label>
    </ligand>
</feature>
<dbReference type="InterPro" id="IPR028629">
    <property type="entry name" value="Cas9"/>
</dbReference>
<evidence type="ECO:0000256" key="4">
    <source>
        <dbReference type="ARBA" id="ARBA00022723"/>
    </source>
</evidence>
<dbReference type="Gene3D" id="3.30.420.10">
    <property type="entry name" value="Ribonuclease H-like superfamily/Ribonuclease H"/>
    <property type="match status" value="3"/>
</dbReference>
<keyword evidence="11" id="KW-0464">Manganese</keyword>